<dbReference type="KEGG" id="euz:DVS28_a1644"/>
<keyword evidence="3 9" id="KW-0698">rRNA processing</keyword>
<dbReference type="GO" id="GO:0005737">
    <property type="term" value="C:cytoplasm"/>
    <property type="evidence" value="ECO:0007669"/>
    <property type="project" value="UniProtKB-SubCell"/>
</dbReference>
<dbReference type="InterPro" id="IPR020549">
    <property type="entry name" value="YbeY_CS"/>
</dbReference>
<dbReference type="InterPro" id="IPR023091">
    <property type="entry name" value="MetalPrtase_cat_dom_sf_prd"/>
</dbReference>
<evidence type="ECO:0000256" key="9">
    <source>
        <dbReference type="HAMAP-Rule" id="MF_00009"/>
    </source>
</evidence>
<keyword evidence="11" id="KW-1185">Reference proteome</keyword>
<dbReference type="GO" id="GO:0004222">
    <property type="term" value="F:metalloendopeptidase activity"/>
    <property type="evidence" value="ECO:0007669"/>
    <property type="project" value="InterPro"/>
</dbReference>
<dbReference type="AlphaFoldDB" id="A0A346XVT9"/>
<gene>
    <name evidence="9" type="primary">ybeY</name>
    <name evidence="10" type="ORF">DVS28_a1644</name>
</gene>
<dbReference type="EMBL" id="CP031165">
    <property type="protein sequence ID" value="AXV06336.1"/>
    <property type="molecule type" value="Genomic_DNA"/>
</dbReference>
<keyword evidence="8 9" id="KW-0862">Zinc</keyword>
<evidence type="ECO:0000256" key="1">
    <source>
        <dbReference type="ARBA" id="ARBA00010875"/>
    </source>
</evidence>
<dbReference type="PANTHER" id="PTHR46986">
    <property type="entry name" value="ENDORIBONUCLEASE YBEY, CHLOROPLASTIC"/>
    <property type="match status" value="1"/>
</dbReference>
<proteinExistence type="inferred from homology"/>
<dbReference type="GO" id="GO:0008270">
    <property type="term" value="F:zinc ion binding"/>
    <property type="evidence" value="ECO:0007669"/>
    <property type="project" value="UniProtKB-UniRule"/>
</dbReference>
<dbReference type="Proteomes" id="UP000264006">
    <property type="component" value="Chromosome"/>
</dbReference>
<evidence type="ECO:0000256" key="6">
    <source>
        <dbReference type="ARBA" id="ARBA00022759"/>
    </source>
</evidence>
<accession>A0A346XVT9</accession>
<keyword evidence="7 9" id="KW-0378">Hydrolase</keyword>
<organism evidence="10 11">
    <name type="scientific">Euzebya pacifica</name>
    <dbReference type="NCBI Taxonomy" id="1608957"/>
    <lineage>
        <taxon>Bacteria</taxon>
        <taxon>Bacillati</taxon>
        <taxon>Actinomycetota</taxon>
        <taxon>Nitriliruptoria</taxon>
        <taxon>Euzebyales</taxon>
    </lineage>
</organism>
<comment type="cofactor">
    <cofactor evidence="9">
        <name>Zn(2+)</name>
        <dbReference type="ChEBI" id="CHEBI:29105"/>
    </cofactor>
    <text evidence="9">Binds 1 zinc ion.</text>
</comment>
<dbReference type="PANTHER" id="PTHR46986:SF1">
    <property type="entry name" value="ENDORIBONUCLEASE YBEY, CHLOROPLASTIC"/>
    <property type="match status" value="1"/>
</dbReference>
<evidence type="ECO:0000313" key="10">
    <source>
        <dbReference type="EMBL" id="AXV06336.1"/>
    </source>
</evidence>
<dbReference type="Gene3D" id="3.40.390.30">
    <property type="entry name" value="Metalloproteases ('zincins'), catalytic domain"/>
    <property type="match status" value="1"/>
</dbReference>
<comment type="function">
    <text evidence="9">Single strand-specific metallo-endoribonuclease involved in late-stage 70S ribosome quality control and in maturation of the 3' terminus of the 16S rRNA.</text>
</comment>
<keyword evidence="4 9" id="KW-0540">Nuclease</keyword>
<dbReference type="Pfam" id="PF02130">
    <property type="entry name" value="YbeY"/>
    <property type="match status" value="1"/>
</dbReference>
<dbReference type="GO" id="GO:0006364">
    <property type="term" value="P:rRNA processing"/>
    <property type="evidence" value="ECO:0007669"/>
    <property type="project" value="UniProtKB-UniRule"/>
</dbReference>
<evidence type="ECO:0000313" key="11">
    <source>
        <dbReference type="Proteomes" id="UP000264006"/>
    </source>
</evidence>
<keyword evidence="6 9" id="KW-0255">Endonuclease</keyword>
<evidence type="ECO:0000256" key="7">
    <source>
        <dbReference type="ARBA" id="ARBA00022801"/>
    </source>
</evidence>
<keyword evidence="2 9" id="KW-0690">Ribosome biogenesis</keyword>
<evidence type="ECO:0000256" key="5">
    <source>
        <dbReference type="ARBA" id="ARBA00022723"/>
    </source>
</evidence>
<feature type="binding site" evidence="9">
    <location>
        <position position="114"/>
    </location>
    <ligand>
        <name>Zn(2+)</name>
        <dbReference type="ChEBI" id="CHEBI:29105"/>
        <note>catalytic</note>
    </ligand>
</feature>
<dbReference type="SUPFAM" id="SSF55486">
    <property type="entry name" value="Metalloproteases ('zincins'), catalytic domain"/>
    <property type="match status" value="1"/>
</dbReference>
<dbReference type="InterPro" id="IPR002036">
    <property type="entry name" value="YbeY"/>
</dbReference>
<name>A0A346XVT9_9ACTN</name>
<evidence type="ECO:0000256" key="8">
    <source>
        <dbReference type="ARBA" id="ARBA00022833"/>
    </source>
</evidence>
<dbReference type="GO" id="GO:0004521">
    <property type="term" value="F:RNA endonuclease activity"/>
    <property type="evidence" value="ECO:0007669"/>
    <property type="project" value="UniProtKB-UniRule"/>
</dbReference>
<reference evidence="10 11" key="1">
    <citation type="submission" date="2018-09" db="EMBL/GenBank/DDBJ databases">
        <title>Complete genome sequence of Euzebya sp. DY32-46 isolated from seawater of Pacific Ocean.</title>
        <authorList>
            <person name="Xu L."/>
            <person name="Wu Y.-H."/>
            <person name="Xu X.-W."/>
        </authorList>
    </citation>
    <scope>NUCLEOTIDE SEQUENCE [LARGE SCALE GENOMIC DNA]</scope>
    <source>
        <strain evidence="10 11">DY32-46</strain>
    </source>
</reference>
<keyword evidence="9" id="KW-0963">Cytoplasm</keyword>
<keyword evidence="5 9" id="KW-0479">Metal-binding</keyword>
<feature type="binding site" evidence="9">
    <location>
        <position position="118"/>
    </location>
    <ligand>
        <name>Zn(2+)</name>
        <dbReference type="ChEBI" id="CHEBI:29105"/>
        <note>catalytic</note>
    </ligand>
</feature>
<dbReference type="EC" id="3.1.-.-" evidence="9"/>
<comment type="subcellular location">
    <subcellularLocation>
        <location evidence="9">Cytoplasm</location>
    </subcellularLocation>
</comment>
<sequence length="154" mass="16338">MMAVFVADEQSDVPVDTDRLSSLTSFVLAEQRVPSSMEVSVMAVDTATIHELNRTHMDSDKPTDVLAFPLDAPGEATDAPSILGDVVLCPAVAEAQAAEHGKTTQAEMDLLVVHGLLHLLGHDHAEDEERRIMFGLTDELLAGFAAAGVTEGSS</sequence>
<evidence type="ECO:0000256" key="4">
    <source>
        <dbReference type="ARBA" id="ARBA00022722"/>
    </source>
</evidence>
<evidence type="ECO:0000256" key="2">
    <source>
        <dbReference type="ARBA" id="ARBA00022517"/>
    </source>
</evidence>
<protein>
    <recommendedName>
        <fullName evidence="9">Endoribonuclease YbeY</fullName>
        <ecNumber evidence="9">3.1.-.-</ecNumber>
    </recommendedName>
</protein>
<evidence type="ECO:0000256" key="3">
    <source>
        <dbReference type="ARBA" id="ARBA00022552"/>
    </source>
</evidence>
<dbReference type="PROSITE" id="PS01306">
    <property type="entry name" value="UPF0054"/>
    <property type="match status" value="1"/>
</dbReference>
<feature type="binding site" evidence="9">
    <location>
        <position position="124"/>
    </location>
    <ligand>
        <name>Zn(2+)</name>
        <dbReference type="ChEBI" id="CHEBI:29105"/>
        <note>catalytic</note>
    </ligand>
</feature>
<dbReference type="HAMAP" id="MF_00009">
    <property type="entry name" value="Endoribonucl_YbeY"/>
    <property type="match status" value="1"/>
</dbReference>
<dbReference type="NCBIfam" id="TIGR00043">
    <property type="entry name" value="rRNA maturation RNase YbeY"/>
    <property type="match status" value="1"/>
</dbReference>
<comment type="similarity">
    <text evidence="1 9">Belongs to the endoribonuclease YbeY family.</text>
</comment>